<dbReference type="InterPro" id="IPR008928">
    <property type="entry name" value="6-hairpin_glycosidase_sf"/>
</dbReference>
<dbReference type="AlphaFoldDB" id="A0A3A3Z6C3"/>
<reference evidence="3 4" key="1">
    <citation type="submission" date="2018-09" db="EMBL/GenBank/DDBJ databases">
        <title>YIM 75000 draft genome.</title>
        <authorList>
            <person name="Tang S."/>
            <person name="Feng Y."/>
        </authorList>
    </citation>
    <scope>NUCLEOTIDE SEQUENCE [LARGE SCALE GENOMIC DNA]</scope>
    <source>
        <strain evidence="3 4">YIM 75000</strain>
    </source>
</reference>
<dbReference type="Gene3D" id="1.50.10.10">
    <property type="match status" value="1"/>
</dbReference>
<dbReference type="GO" id="GO:0016853">
    <property type="term" value="F:isomerase activity"/>
    <property type="evidence" value="ECO:0007669"/>
    <property type="project" value="UniProtKB-KW"/>
</dbReference>
<dbReference type="EMBL" id="QZEZ01000003">
    <property type="protein sequence ID" value="RJK96245.1"/>
    <property type="molecule type" value="Genomic_DNA"/>
</dbReference>
<evidence type="ECO:0000256" key="1">
    <source>
        <dbReference type="ARBA" id="ARBA00008558"/>
    </source>
</evidence>
<dbReference type="GO" id="GO:0005975">
    <property type="term" value="P:carbohydrate metabolic process"/>
    <property type="evidence" value="ECO:0007669"/>
    <property type="project" value="InterPro"/>
</dbReference>
<sequence>MTPWTQLPPHLRWLDEECRRLLAFGARAAHPLGGAAWLGPTGEPAVDEPVRTWITARTVHVQSLGHLLGVPGCGPRADAALAGLTGVLRDAEHGGWHPSVAADGTPEGGKAAYDHAFVVLAASSAAVAGRPGARALLDEALAVLDERFWDDAAGLCADRWDTAWTALDDYRGVNANMHAVEALMAAADATGDPRWRGRALRIATSVVGWARATSWRIPEHFDPQWRPLPEHHADQPDHPFQPYGATVGHALEWARLLLHLEAGLAAAGPAPASGDLPGGELLPAARALYAQAVEDGWHADGASGFVYTTDWDGKPVVRDRMHWVAAEAIGAAAALHRRTGEDRYAEDYRRWWDWTAEHLLDLRDGSWVHQLDATNTPTGTVWPGKPDLYHAVQATLVPRLPLAPGLAAGLRAGLLA</sequence>
<accession>A0A3A3Z6C3</accession>
<dbReference type="Pfam" id="PF07221">
    <property type="entry name" value="GlcNAc_2-epim"/>
    <property type="match status" value="1"/>
</dbReference>
<dbReference type="OrthoDB" id="9806359at2"/>
<organism evidence="3 4">
    <name type="scientific">Vallicoccus soli</name>
    <dbReference type="NCBI Taxonomy" id="2339232"/>
    <lineage>
        <taxon>Bacteria</taxon>
        <taxon>Bacillati</taxon>
        <taxon>Actinomycetota</taxon>
        <taxon>Actinomycetes</taxon>
        <taxon>Motilibacterales</taxon>
        <taxon>Vallicoccaceae</taxon>
        <taxon>Vallicoccus</taxon>
    </lineage>
</organism>
<dbReference type="InterPro" id="IPR012341">
    <property type="entry name" value="6hp_glycosidase-like_sf"/>
</dbReference>
<dbReference type="SUPFAM" id="SSF48208">
    <property type="entry name" value="Six-hairpin glycosidases"/>
    <property type="match status" value="1"/>
</dbReference>
<proteinExistence type="inferred from homology"/>
<dbReference type="Proteomes" id="UP000265614">
    <property type="component" value="Unassembled WGS sequence"/>
</dbReference>
<keyword evidence="2 3" id="KW-0413">Isomerase</keyword>
<evidence type="ECO:0000256" key="2">
    <source>
        <dbReference type="ARBA" id="ARBA00023235"/>
    </source>
</evidence>
<dbReference type="InterPro" id="IPR010819">
    <property type="entry name" value="AGE/CE"/>
</dbReference>
<comment type="caution">
    <text evidence="3">The sequence shown here is derived from an EMBL/GenBank/DDBJ whole genome shotgun (WGS) entry which is preliminary data.</text>
</comment>
<dbReference type="RefSeq" id="WP_119949977.1">
    <property type="nucleotide sequence ID" value="NZ_QZEZ01000003.1"/>
</dbReference>
<dbReference type="PANTHER" id="PTHR15108">
    <property type="entry name" value="N-ACYLGLUCOSAMINE-2-EPIMERASE"/>
    <property type="match status" value="1"/>
</dbReference>
<evidence type="ECO:0000313" key="4">
    <source>
        <dbReference type="Proteomes" id="UP000265614"/>
    </source>
</evidence>
<comment type="similarity">
    <text evidence="1">Belongs to the N-acylglucosamine 2-epimerase family.</text>
</comment>
<keyword evidence="4" id="KW-1185">Reference proteome</keyword>
<evidence type="ECO:0000313" key="3">
    <source>
        <dbReference type="EMBL" id="RJK96245.1"/>
    </source>
</evidence>
<protein>
    <submittedName>
        <fullName evidence="3">AGE family epimerase/isomerase</fullName>
    </submittedName>
</protein>
<gene>
    <name evidence="3" type="ORF">D5H78_08225</name>
</gene>
<name>A0A3A3Z6C3_9ACTN</name>